<accession>A0ABR5Z3U9</accession>
<name>A0ABR5Z3U9_9GAMM</name>
<feature type="domain" description="YjiS-like" evidence="1">
    <location>
        <begin position="27"/>
        <end position="60"/>
    </location>
</feature>
<dbReference type="RefSeq" id="WP_181071852.1">
    <property type="nucleotide sequence ID" value="NZ_JAAMRF010000008.1"/>
</dbReference>
<evidence type="ECO:0000313" key="2">
    <source>
        <dbReference type="EMBL" id="MBA1274801.1"/>
    </source>
</evidence>
<proteinExistence type="predicted"/>
<dbReference type="Pfam" id="PF06568">
    <property type="entry name" value="YjiS-like"/>
    <property type="match status" value="1"/>
</dbReference>
<evidence type="ECO:0000313" key="3">
    <source>
        <dbReference type="Proteomes" id="UP000786387"/>
    </source>
</evidence>
<dbReference type="Proteomes" id="UP000786387">
    <property type="component" value="Unassembled WGS sequence"/>
</dbReference>
<dbReference type="EMBL" id="JAAMRF010000008">
    <property type="protein sequence ID" value="MBA1274801.1"/>
    <property type="molecule type" value="Genomic_DNA"/>
</dbReference>
<protein>
    <submittedName>
        <fullName evidence="2">DUF1127 domain-containing protein</fullName>
    </submittedName>
</protein>
<sequence length="70" mass="8355">MQRTLPRTTLPTFSRDAAFSHLLTMAQRIYLWRQRSRTRRQLARLDDRQLADIGISPAAREVELSKPFWR</sequence>
<comment type="caution">
    <text evidence="2">The sequence shown here is derived from an EMBL/GenBank/DDBJ whole genome shotgun (WGS) entry which is preliminary data.</text>
</comment>
<evidence type="ECO:0000259" key="1">
    <source>
        <dbReference type="Pfam" id="PF06568"/>
    </source>
</evidence>
<gene>
    <name evidence="2" type="ORF">G7026_15715</name>
</gene>
<reference evidence="2 3" key="1">
    <citation type="submission" date="2020-02" db="EMBL/GenBank/DDBJ databases">
        <title>Synteny-based analysis reveals conserved mechanism for high triclosan tolerance in Pseudomonas, as well as instances of horizontal transfer.</title>
        <authorList>
            <person name="Mcfarland A.G."/>
            <person name="Bertucci H.K."/>
            <person name="Litmann E."/>
            <person name="Shen J."/>
            <person name="Huttenhower C."/>
            <person name="Hartmann E.M."/>
        </authorList>
    </citation>
    <scope>NUCLEOTIDE SEQUENCE [LARGE SCALE GENOMIC DNA]</scope>
    <source>
        <strain evidence="2 3">115A1</strain>
    </source>
</reference>
<organism evidence="2 3">
    <name type="scientific">Stutzerimonas azotifigens</name>
    <dbReference type="NCBI Taxonomy" id="291995"/>
    <lineage>
        <taxon>Bacteria</taxon>
        <taxon>Pseudomonadati</taxon>
        <taxon>Pseudomonadota</taxon>
        <taxon>Gammaproteobacteria</taxon>
        <taxon>Pseudomonadales</taxon>
        <taxon>Pseudomonadaceae</taxon>
        <taxon>Stutzerimonas</taxon>
    </lineage>
</organism>
<keyword evidence="3" id="KW-1185">Reference proteome</keyword>
<dbReference type="InterPro" id="IPR009506">
    <property type="entry name" value="YjiS-like"/>
</dbReference>